<dbReference type="Gene3D" id="3.20.20.70">
    <property type="entry name" value="Aldolase class I"/>
    <property type="match status" value="1"/>
</dbReference>
<protein>
    <recommendedName>
        <fullName evidence="4">5-amino-6-(D-ribitylamino)uracil--L-tyrosine 4-hydroxyphenyl transferase</fullName>
        <ecNumber evidence="4">2.5.1.147</ecNumber>
    </recommendedName>
</protein>
<dbReference type="SMART" id="SM00729">
    <property type="entry name" value="Elp3"/>
    <property type="match status" value="1"/>
</dbReference>
<reference evidence="14 15" key="2">
    <citation type="journal article" date="2007" name="BMC Biol.">
        <title>A 100%-complete sequence reveals unusually simple genomic features in the hot-spring red alga Cyanidioschyzon merolae.</title>
        <authorList>
            <person name="Nozaki H."/>
            <person name="Takano H."/>
            <person name="Misumi O."/>
            <person name="Terasawa K."/>
            <person name="Matsuzaki M."/>
            <person name="Maruyama S."/>
            <person name="Nishida K."/>
            <person name="Yagisawa F."/>
            <person name="Yoshida Y."/>
            <person name="Fujiwara T."/>
            <person name="Takio S."/>
            <person name="Tamura K."/>
            <person name="Chung S.J."/>
            <person name="Nakamura S."/>
            <person name="Kuroiwa H."/>
            <person name="Tanaka K."/>
            <person name="Sato N."/>
            <person name="Kuroiwa T."/>
        </authorList>
    </citation>
    <scope>NUCLEOTIDE SEQUENCE [LARGE SCALE GENOMIC DNA]</scope>
    <source>
        <strain evidence="14 15">10D</strain>
    </source>
</reference>
<dbReference type="InterPro" id="IPR006638">
    <property type="entry name" value="Elp3/MiaA/NifB-like_rSAM"/>
</dbReference>
<dbReference type="STRING" id="280699.M1V898"/>
<comment type="pathway">
    <text evidence="3">Cofactor biosynthesis; coenzyme F0 biosynthesis.</text>
</comment>
<evidence type="ECO:0000313" key="14">
    <source>
        <dbReference type="EMBL" id="BAM80444.1"/>
    </source>
</evidence>
<dbReference type="InterPro" id="IPR007197">
    <property type="entry name" value="rSAM"/>
</dbReference>
<evidence type="ECO:0000256" key="7">
    <source>
        <dbReference type="ARBA" id="ARBA00022691"/>
    </source>
</evidence>
<dbReference type="Pfam" id="PF04055">
    <property type="entry name" value="Radical_SAM"/>
    <property type="match status" value="1"/>
</dbReference>
<evidence type="ECO:0000256" key="10">
    <source>
        <dbReference type="ARBA" id="ARBA00023014"/>
    </source>
</evidence>
<evidence type="ECO:0000256" key="3">
    <source>
        <dbReference type="ARBA" id="ARBA00004712"/>
    </source>
</evidence>
<dbReference type="EMBL" id="AP006493">
    <property type="protein sequence ID" value="BAM80444.1"/>
    <property type="molecule type" value="Genomic_DNA"/>
</dbReference>
<evidence type="ECO:0000256" key="9">
    <source>
        <dbReference type="ARBA" id="ARBA00023004"/>
    </source>
</evidence>
<dbReference type="SUPFAM" id="SSF102114">
    <property type="entry name" value="Radical SAM enzymes"/>
    <property type="match status" value="1"/>
</dbReference>
<dbReference type="InterPro" id="IPR058240">
    <property type="entry name" value="rSAM_sf"/>
</dbReference>
<dbReference type="AlphaFoldDB" id="M1V898"/>
<dbReference type="GeneID" id="16994384"/>
<dbReference type="GO" id="GO:0009507">
    <property type="term" value="C:chloroplast"/>
    <property type="evidence" value="ECO:0007669"/>
    <property type="project" value="UniProtKB-SubCell"/>
</dbReference>
<feature type="domain" description="Radical SAM core" evidence="13">
    <location>
        <begin position="60"/>
        <end position="297"/>
    </location>
</feature>
<dbReference type="InterPro" id="IPR013785">
    <property type="entry name" value="Aldolase_TIM"/>
</dbReference>
<dbReference type="HOGENOM" id="CLU_040406_1_1_1"/>
<keyword evidence="6" id="KW-0808">Transferase</keyword>
<reference evidence="14 15" key="1">
    <citation type="journal article" date="2004" name="Nature">
        <title>Genome sequence of the ultrasmall unicellular red alga Cyanidioschyzon merolae 10D.</title>
        <authorList>
            <person name="Matsuzaki M."/>
            <person name="Misumi O."/>
            <person name="Shin-i T."/>
            <person name="Maruyama S."/>
            <person name="Takahara M."/>
            <person name="Miyagishima S."/>
            <person name="Mori T."/>
            <person name="Nishida K."/>
            <person name="Yagisawa F."/>
            <person name="Nishida K."/>
            <person name="Yoshida Y."/>
            <person name="Nishimura Y."/>
            <person name="Nakao S."/>
            <person name="Kobayashi T."/>
            <person name="Momoyama Y."/>
            <person name="Higashiyama T."/>
            <person name="Minoda A."/>
            <person name="Sano M."/>
            <person name="Nomoto H."/>
            <person name="Oishi K."/>
            <person name="Hayashi H."/>
            <person name="Ohta F."/>
            <person name="Nishizaka S."/>
            <person name="Haga S."/>
            <person name="Miura S."/>
            <person name="Morishita T."/>
            <person name="Kabeya Y."/>
            <person name="Terasawa K."/>
            <person name="Suzuki Y."/>
            <person name="Ishii Y."/>
            <person name="Asakawa S."/>
            <person name="Takano H."/>
            <person name="Ohta N."/>
            <person name="Kuroiwa H."/>
            <person name="Tanaka K."/>
            <person name="Shimizu N."/>
            <person name="Sugano S."/>
            <person name="Sato N."/>
            <person name="Nozaki H."/>
            <person name="Ogasawara N."/>
            <person name="Kohara Y."/>
            <person name="Kuroiwa T."/>
        </authorList>
    </citation>
    <scope>NUCLEOTIDE SEQUENCE [LARGE SCALE GENOMIC DNA]</scope>
    <source>
        <strain evidence="14 15">10D</strain>
    </source>
</reference>
<dbReference type="PROSITE" id="PS51918">
    <property type="entry name" value="RADICAL_SAM"/>
    <property type="match status" value="1"/>
</dbReference>
<evidence type="ECO:0000256" key="6">
    <source>
        <dbReference type="ARBA" id="ARBA00022679"/>
    </source>
</evidence>
<dbReference type="SFLD" id="SFLDG01389">
    <property type="entry name" value="menaquinone_synthsis_involved"/>
    <property type="match status" value="1"/>
</dbReference>
<comment type="cofactor">
    <cofactor evidence="1">
        <name>[4Fe-4S] cluster</name>
        <dbReference type="ChEBI" id="CHEBI:49883"/>
    </cofactor>
</comment>
<dbReference type="SFLD" id="SFLDS00029">
    <property type="entry name" value="Radical_SAM"/>
    <property type="match status" value="2"/>
</dbReference>
<dbReference type="eggNOG" id="ENOG502QUMN">
    <property type="taxonomic scope" value="Eukaryota"/>
</dbReference>
<feature type="compositionally biased region" description="Polar residues" evidence="12">
    <location>
        <begin position="425"/>
        <end position="436"/>
    </location>
</feature>
<dbReference type="InterPro" id="IPR019940">
    <property type="entry name" value="CofH_family"/>
</dbReference>
<dbReference type="KEGG" id="cme:CYME_CMK049C"/>
<evidence type="ECO:0000256" key="12">
    <source>
        <dbReference type="SAM" id="MobiDB-lite"/>
    </source>
</evidence>
<dbReference type="UniPathway" id="UPA00072"/>
<proteinExistence type="predicted"/>
<dbReference type="GO" id="GO:0051539">
    <property type="term" value="F:4 iron, 4 sulfur cluster binding"/>
    <property type="evidence" value="ECO:0007669"/>
    <property type="project" value="UniProtKB-KW"/>
</dbReference>
<evidence type="ECO:0000256" key="11">
    <source>
        <dbReference type="ARBA" id="ARBA00048468"/>
    </source>
</evidence>
<evidence type="ECO:0000256" key="8">
    <source>
        <dbReference type="ARBA" id="ARBA00022723"/>
    </source>
</evidence>
<keyword evidence="9" id="KW-0408">Iron</keyword>
<dbReference type="InterPro" id="IPR034405">
    <property type="entry name" value="F420"/>
</dbReference>
<dbReference type="GO" id="GO:0046872">
    <property type="term" value="F:metal ion binding"/>
    <property type="evidence" value="ECO:0007669"/>
    <property type="project" value="UniProtKB-KW"/>
</dbReference>
<keyword evidence="15" id="KW-1185">Reference proteome</keyword>
<dbReference type="PANTHER" id="PTHR43076">
    <property type="entry name" value="FO SYNTHASE (COFH)"/>
    <property type="match status" value="1"/>
</dbReference>
<dbReference type="GO" id="GO:0141093">
    <property type="term" value="F:5-amino-6-(D-ribitylamino)uracil--L-tyrosine 4-hydroxyphenyl transferase activity"/>
    <property type="evidence" value="ECO:0007669"/>
    <property type="project" value="UniProtKB-EC"/>
</dbReference>
<evidence type="ECO:0000256" key="4">
    <source>
        <dbReference type="ARBA" id="ARBA00012289"/>
    </source>
</evidence>
<dbReference type="PANTHER" id="PTHR43076:SF1">
    <property type="entry name" value="LIPOYL SYNTHASE 2"/>
    <property type="match status" value="1"/>
</dbReference>
<dbReference type="SFLD" id="SFLDG01388">
    <property type="entry name" value="7_8-didemethyl-8-hydroxy-5-dea"/>
    <property type="match status" value="1"/>
</dbReference>
<dbReference type="InterPro" id="IPR045567">
    <property type="entry name" value="CofH/MnqC-like_C"/>
</dbReference>
<dbReference type="OMA" id="VDCKFCA"/>
<keyword evidence="5" id="KW-0004">4Fe-4S</keyword>
<evidence type="ECO:0000256" key="5">
    <source>
        <dbReference type="ARBA" id="ARBA00022485"/>
    </source>
</evidence>
<accession>M1V898</accession>
<dbReference type="Proteomes" id="UP000007014">
    <property type="component" value="Chromosome 11"/>
</dbReference>
<keyword evidence="8" id="KW-0479">Metal-binding</keyword>
<dbReference type="EC" id="2.5.1.147" evidence="4"/>
<dbReference type="OrthoDB" id="2015542at2759"/>
<evidence type="ECO:0000259" key="13">
    <source>
        <dbReference type="PROSITE" id="PS51918"/>
    </source>
</evidence>
<evidence type="ECO:0000256" key="2">
    <source>
        <dbReference type="ARBA" id="ARBA00004229"/>
    </source>
</evidence>
<dbReference type="CDD" id="cd01335">
    <property type="entry name" value="Radical_SAM"/>
    <property type="match status" value="1"/>
</dbReference>
<dbReference type="Gramene" id="CMK049CT">
    <property type="protein sequence ID" value="CMK049CT"/>
    <property type="gene ID" value="CMK049C"/>
</dbReference>
<sequence>MPCRVLRTSLPSVRELLRRAPKRLEVEHVTTLLSVEDPNDVAEVIQRADALRREQTGDAVSFVINRNINFTNACIKRCGFCAFSRTPRGMHKSETYYLPLEEIARRAREARDLGATEVCVQAGLPPGASADLYTRVASCIKEAVPNIHLHAFSPEEVLYGAQLRGVTTNEYLKLLRDAGVDSLPGTAAEILVQEIRDKISPGRITVSQWIRIAKEARLSAGLRMTATVMFGHVETPAHIARHLLTIRALQHEVGVFTEFVPLGFVHWEAPMCREHDPRYLAECRDGPSPAQRLLVHAVSRIVLGDCIRNIQCSWPKESPEGTIRLLQAGCNDLGGTLMNESISSAAGAKHGQVMTPREMRRIATAAGPERYLIQRDTLYNILHREPSCALDEYAGTKGNLRFGSFHELLKSNRFRFHDALRSETANGTSRNRSTWVRSRAPDAVQ</sequence>
<dbReference type="NCBIfam" id="TIGR03551">
    <property type="entry name" value="F420_cofH"/>
    <property type="match status" value="1"/>
</dbReference>
<comment type="catalytic activity">
    <reaction evidence="11">
        <text>5-amino-6-(D-ribitylamino)uracil + L-tyrosine + S-adenosyl-L-methionine = 5-amino-5-(4-hydroxybenzyl)-6-(D-ribitylimino)-5,6-dihydrouracil + 2-iminoacetate + 5'-deoxyadenosine + L-methionine + H(+)</text>
        <dbReference type="Rhea" id="RHEA:55200"/>
        <dbReference type="ChEBI" id="CHEBI:15378"/>
        <dbReference type="ChEBI" id="CHEBI:15934"/>
        <dbReference type="ChEBI" id="CHEBI:17319"/>
        <dbReference type="ChEBI" id="CHEBI:57844"/>
        <dbReference type="ChEBI" id="CHEBI:58315"/>
        <dbReference type="ChEBI" id="CHEBI:59789"/>
        <dbReference type="ChEBI" id="CHEBI:77846"/>
        <dbReference type="ChEBI" id="CHEBI:85936"/>
        <dbReference type="EC" id="2.5.1.147"/>
    </reaction>
</comment>
<evidence type="ECO:0000256" key="1">
    <source>
        <dbReference type="ARBA" id="ARBA00001966"/>
    </source>
</evidence>
<dbReference type="SFLD" id="SFLDG01064">
    <property type="entry name" value="F420__menaquinone_cofactor_bio"/>
    <property type="match status" value="2"/>
</dbReference>
<dbReference type="Pfam" id="PF19288">
    <property type="entry name" value="CofH_C"/>
    <property type="match status" value="1"/>
</dbReference>
<keyword evidence="7" id="KW-0949">S-adenosyl-L-methionine</keyword>
<dbReference type="NCBIfam" id="TIGR00423">
    <property type="entry name" value="CofH family radical SAM protein"/>
    <property type="match status" value="1"/>
</dbReference>
<gene>
    <name evidence="14" type="ORF">CYME_CMK049C</name>
</gene>
<feature type="region of interest" description="Disordered" evidence="12">
    <location>
        <begin position="425"/>
        <end position="445"/>
    </location>
</feature>
<dbReference type="GO" id="GO:0044689">
    <property type="term" value="F:7,8-didemethyl-8-hydroxy-5-deazariboflavin synthase activity"/>
    <property type="evidence" value="ECO:0007669"/>
    <property type="project" value="TreeGrafter"/>
</dbReference>
<name>M1V898_CYAM1</name>
<dbReference type="InterPro" id="IPR020050">
    <property type="entry name" value="FO_synthase_su2"/>
</dbReference>
<keyword evidence="10" id="KW-0411">Iron-sulfur</keyword>
<comment type="subcellular location">
    <subcellularLocation>
        <location evidence="2">Plastid</location>
        <location evidence="2">Chloroplast</location>
    </subcellularLocation>
</comment>
<dbReference type="RefSeq" id="XP_005536480.1">
    <property type="nucleotide sequence ID" value="XM_005536423.1"/>
</dbReference>
<organism evidence="14 15">
    <name type="scientific">Cyanidioschyzon merolae (strain NIES-3377 / 10D)</name>
    <name type="common">Unicellular red alga</name>
    <dbReference type="NCBI Taxonomy" id="280699"/>
    <lineage>
        <taxon>Eukaryota</taxon>
        <taxon>Rhodophyta</taxon>
        <taxon>Bangiophyceae</taxon>
        <taxon>Cyanidiales</taxon>
        <taxon>Cyanidiaceae</taxon>
        <taxon>Cyanidioschyzon</taxon>
    </lineage>
</organism>
<evidence type="ECO:0000313" key="15">
    <source>
        <dbReference type="Proteomes" id="UP000007014"/>
    </source>
</evidence>